<evidence type="ECO:0000313" key="8">
    <source>
        <dbReference type="Proteomes" id="UP000440694"/>
    </source>
</evidence>
<dbReference type="PIRSF" id="PIRSF003078">
    <property type="entry name" value="GidB"/>
    <property type="match status" value="1"/>
</dbReference>
<gene>
    <name evidence="6 7" type="primary">rsmG</name>
    <name evidence="7" type="ORF">GIW81_11485</name>
</gene>
<feature type="binding site" evidence="6">
    <location>
        <position position="81"/>
    </location>
    <ligand>
        <name>S-adenosyl-L-methionine</name>
        <dbReference type="ChEBI" id="CHEBI:59789"/>
    </ligand>
</feature>
<comment type="catalytic activity">
    <reaction evidence="6">
        <text>guanosine(527) in 16S rRNA + S-adenosyl-L-methionine = N(7)-methylguanosine(527) in 16S rRNA + S-adenosyl-L-homocysteine</text>
        <dbReference type="Rhea" id="RHEA:42732"/>
        <dbReference type="Rhea" id="RHEA-COMP:10209"/>
        <dbReference type="Rhea" id="RHEA-COMP:10210"/>
        <dbReference type="ChEBI" id="CHEBI:57856"/>
        <dbReference type="ChEBI" id="CHEBI:59789"/>
        <dbReference type="ChEBI" id="CHEBI:74269"/>
        <dbReference type="ChEBI" id="CHEBI:74480"/>
        <dbReference type="EC" id="2.1.1.170"/>
    </reaction>
</comment>
<evidence type="ECO:0000256" key="4">
    <source>
        <dbReference type="ARBA" id="ARBA00022679"/>
    </source>
</evidence>
<feature type="binding site" evidence="6">
    <location>
        <position position="86"/>
    </location>
    <ligand>
        <name>S-adenosyl-L-methionine</name>
        <dbReference type="ChEBI" id="CHEBI:59789"/>
    </ligand>
</feature>
<keyword evidence="8" id="KW-1185">Reference proteome</keyword>
<keyword evidence="1 6" id="KW-0963">Cytoplasm</keyword>
<accession>A0A6I3KKS4</accession>
<dbReference type="Pfam" id="PF02527">
    <property type="entry name" value="GidB"/>
    <property type="match status" value="1"/>
</dbReference>
<dbReference type="InterPro" id="IPR003682">
    <property type="entry name" value="rRNA_ssu_MeTfrase_G"/>
</dbReference>
<keyword evidence="2 6" id="KW-0698">rRNA processing</keyword>
<dbReference type="SUPFAM" id="SSF53335">
    <property type="entry name" value="S-adenosyl-L-methionine-dependent methyltransferases"/>
    <property type="match status" value="1"/>
</dbReference>
<comment type="caution">
    <text evidence="6">Lacks conserved residue(s) required for the propagation of feature annotation.</text>
</comment>
<dbReference type="RefSeq" id="WP_154739309.1">
    <property type="nucleotide sequence ID" value="NZ_WMBQ01000001.1"/>
</dbReference>
<dbReference type="AlphaFoldDB" id="A0A6I3KKS4"/>
<keyword evidence="3 6" id="KW-0489">Methyltransferase</keyword>
<dbReference type="NCBIfam" id="TIGR00138">
    <property type="entry name" value="rsmG_gidB"/>
    <property type="match status" value="1"/>
</dbReference>
<reference evidence="7 8" key="1">
    <citation type="submission" date="2019-11" db="EMBL/GenBank/DDBJ databases">
        <title>Identification of a novel strain.</title>
        <authorList>
            <person name="Xu Q."/>
            <person name="Wang G."/>
        </authorList>
    </citation>
    <scope>NUCLEOTIDE SEQUENCE [LARGE SCALE GENOMIC DNA]</scope>
    <source>
        <strain evidence="8">xq</strain>
    </source>
</reference>
<feature type="binding site" evidence="6">
    <location>
        <position position="152"/>
    </location>
    <ligand>
        <name>S-adenosyl-L-methionine</name>
        <dbReference type="ChEBI" id="CHEBI:59789"/>
    </ligand>
</feature>
<evidence type="ECO:0000313" key="7">
    <source>
        <dbReference type="EMBL" id="MTD94953.1"/>
    </source>
</evidence>
<dbReference type="GO" id="GO:0005829">
    <property type="term" value="C:cytosol"/>
    <property type="evidence" value="ECO:0007669"/>
    <property type="project" value="TreeGrafter"/>
</dbReference>
<evidence type="ECO:0000256" key="6">
    <source>
        <dbReference type="HAMAP-Rule" id="MF_00074"/>
    </source>
</evidence>
<dbReference type="EC" id="2.1.1.170" evidence="6"/>
<comment type="caution">
    <text evidence="7">The sequence shown here is derived from an EMBL/GenBank/DDBJ whole genome shotgun (WGS) entry which is preliminary data.</text>
</comment>
<evidence type="ECO:0000256" key="1">
    <source>
        <dbReference type="ARBA" id="ARBA00022490"/>
    </source>
</evidence>
<dbReference type="Gene3D" id="3.40.50.150">
    <property type="entry name" value="Vaccinia Virus protein VP39"/>
    <property type="match status" value="1"/>
</dbReference>
<dbReference type="PANTHER" id="PTHR31760:SF0">
    <property type="entry name" value="S-ADENOSYL-L-METHIONINE-DEPENDENT METHYLTRANSFERASES SUPERFAMILY PROTEIN"/>
    <property type="match status" value="1"/>
</dbReference>
<comment type="subcellular location">
    <subcellularLocation>
        <location evidence="6">Cytoplasm</location>
    </subcellularLocation>
</comment>
<feature type="binding site" evidence="6">
    <location>
        <begin position="134"/>
        <end position="135"/>
    </location>
    <ligand>
        <name>S-adenosyl-L-methionine</name>
        <dbReference type="ChEBI" id="CHEBI:59789"/>
    </ligand>
</feature>
<comment type="similarity">
    <text evidence="6">Belongs to the methyltransferase superfamily. RNA methyltransferase RsmG family.</text>
</comment>
<evidence type="ECO:0000256" key="3">
    <source>
        <dbReference type="ARBA" id="ARBA00022603"/>
    </source>
</evidence>
<keyword evidence="5 6" id="KW-0949">S-adenosyl-L-methionine</keyword>
<dbReference type="Proteomes" id="UP000440694">
    <property type="component" value="Unassembled WGS sequence"/>
</dbReference>
<dbReference type="PANTHER" id="PTHR31760">
    <property type="entry name" value="S-ADENOSYL-L-METHIONINE-DEPENDENT METHYLTRANSFERASES SUPERFAMILY PROTEIN"/>
    <property type="match status" value="1"/>
</dbReference>
<evidence type="ECO:0000256" key="5">
    <source>
        <dbReference type="ARBA" id="ARBA00022691"/>
    </source>
</evidence>
<dbReference type="EMBL" id="WMBQ01000001">
    <property type="protein sequence ID" value="MTD94953.1"/>
    <property type="molecule type" value="Genomic_DNA"/>
</dbReference>
<dbReference type="InterPro" id="IPR029063">
    <property type="entry name" value="SAM-dependent_MTases_sf"/>
</dbReference>
<dbReference type="HAMAP" id="MF_00074">
    <property type="entry name" value="16SrRNA_methyltr_G"/>
    <property type="match status" value="1"/>
</dbReference>
<sequence>MSARTAAAEISGPEDFARTFNVSRETIDKLSTYEGLLRQWQKTINLVAPSTLDAVWSRHFADSAQLLALAPPDAKRWLDLGSGAGFPGLVLAIMLANREGAKVTLIESDTRKAAFLAEVGRRTGAPVDIRPERIEKAATQSKLGAVDVITARALAPLPRLLELAAPAFSAQTTGLFLKGREAETEVDAARARWAFEAELHPSVSDAGGRIVVIRALEAKTEGQPR</sequence>
<keyword evidence="4 6" id="KW-0808">Transferase</keyword>
<evidence type="ECO:0000256" key="2">
    <source>
        <dbReference type="ARBA" id="ARBA00022552"/>
    </source>
</evidence>
<organism evidence="7 8">
    <name type="scientific">Hyphomicrobium album</name>
    <dbReference type="NCBI Taxonomy" id="2665159"/>
    <lineage>
        <taxon>Bacteria</taxon>
        <taxon>Pseudomonadati</taxon>
        <taxon>Pseudomonadota</taxon>
        <taxon>Alphaproteobacteria</taxon>
        <taxon>Hyphomicrobiales</taxon>
        <taxon>Hyphomicrobiaceae</taxon>
        <taxon>Hyphomicrobium</taxon>
    </lineage>
</organism>
<proteinExistence type="inferred from homology"/>
<dbReference type="GO" id="GO:0070043">
    <property type="term" value="F:rRNA (guanine-N7-)-methyltransferase activity"/>
    <property type="evidence" value="ECO:0007669"/>
    <property type="project" value="UniProtKB-UniRule"/>
</dbReference>
<protein>
    <recommendedName>
        <fullName evidence="6">Ribosomal RNA small subunit methyltransferase G</fullName>
        <ecNumber evidence="6">2.1.1.170</ecNumber>
    </recommendedName>
    <alternativeName>
        <fullName evidence="6">16S rRNA 7-methylguanosine methyltransferase</fullName>
        <shortName evidence="6">16S rRNA m7G methyltransferase</shortName>
    </alternativeName>
</protein>
<name>A0A6I3KKS4_9HYPH</name>
<comment type="function">
    <text evidence="6">Specifically methylates the N7 position of guanine in position 527 of 16S rRNA.</text>
</comment>